<dbReference type="InterPro" id="IPR002477">
    <property type="entry name" value="Peptidoglycan-bd-like"/>
</dbReference>
<protein>
    <submittedName>
        <fullName evidence="2">Spore cortex-lytic protein</fullName>
    </submittedName>
</protein>
<accession>A0A7X2T110</accession>
<dbReference type="InterPro" id="IPR036365">
    <property type="entry name" value="PGBD-like_sf"/>
</dbReference>
<dbReference type="RefSeq" id="WP_154530617.1">
    <property type="nucleotide sequence ID" value="NZ_VULX01000004.1"/>
</dbReference>
<name>A0A7X2T110_9CLOT</name>
<dbReference type="Pfam" id="PF01471">
    <property type="entry name" value="PG_binding_1"/>
    <property type="match status" value="1"/>
</dbReference>
<evidence type="ECO:0000259" key="1">
    <source>
        <dbReference type="Pfam" id="PF01471"/>
    </source>
</evidence>
<feature type="domain" description="Peptidoglycan binding-like" evidence="1">
    <location>
        <begin position="339"/>
        <end position="398"/>
    </location>
</feature>
<keyword evidence="3" id="KW-1185">Reference proteome</keyword>
<evidence type="ECO:0000313" key="3">
    <source>
        <dbReference type="Proteomes" id="UP000460287"/>
    </source>
</evidence>
<dbReference type="EMBL" id="VULX01000004">
    <property type="protein sequence ID" value="MSR90735.1"/>
    <property type="molecule type" value="Genomic_DNA"/>
</dbReference>
<comment type="caution">
    <text evidence="2">The sequence shown here is derived from an EMBL/GenBank/DDBJ whole genome shotgun (WGS) entry which is preliminary data.</text>
</comment>
<organism evidence="2 3">
    <name type="scientific">Inconstantimicrobium porci</name>
    <dbReference type="NCBI Taxonomy" id="2652291"/>
    <lineage>
        <taxon>Bacteria</taxon>
        <taxon>Bacillati</taxon>
        <taxon>Bacillota</taxon>
        <taxon>Clostridia</taxon>
        <taxon>Eubacteriales</taxon>
        <taxon>Clostridiaceae</taxon>
        <taxon>Inconstantimicrobium</taxon>
    </lineage>
</organism>
<dbReference type="AlphaFoldDB" id="A0A7X2T110"/>
<evidence type="ECO:0000313" key="2">
    <source>
        <dbReference type="EMBL" id="MSR90735.1"/>
    </source>
</evidence>
<proteinExistence type="predicted"/>
<reference evidence="2 3" key="1">
    <citation type="submission" date="2019-08" db="EMBL/GenBank/DDBJ databases">
        <title>In-depth cultivation of the pig gut microbiome towards novel bacterial diversity and tailored functional studies.</title>
        <authorList>
            <person name="Wylensek D."/>
            <person name="Hitch T.C.A."/>
            <person name="Clavel T."/>
        </authorList>
    </citation>
    <scope>NUCLEOTIDE SEQUENCE [LARGE SCALE GENOMIC DNA]</scope>
    <source>
        <strain evidence="2 3">WCA-383-APC-5B</strain>
    </source>
</reference>
<dbReference type="Gene3D" id="1.10.101.10">
    <property type="entry name" value="PGBD-like superfamily/PGBD"/>
    <property type="match status" value="1"/>
</dbReference>
<sequence length="439" mass="49735">MAIGRLKCQCFVRNTFEPVDSAVITITRRSVEGQVIDTKDVQLTTDSSGLSEVIEIETPPREYSETPSDRVPYSLCDLRVQRQGFEDIIINGCQVYPDRTAYQICRFRNSTSTRQSELINILPNTLVGNYPSKIPEDPNKILPPPTSGVVLQKPVVPEFIVVHDGTPNNTSGNNYTVDFKEYVKNVASSEIFPTWPDNTIRANVFCIVSFALNRVYTEWYRAKGKPFQITNSTAYDQAFNYGRNIFDNISAIVDEIFSTYIRRPGKKQPLFTQYCDGKNVSCPGWLTQWGSKYLGDQGKTPFEILKSFYGNDIELVTAEKVEGIPSSYPGYILTIGSSGVPVRQLQEYLNTISNNYPLIPKVAVDGVYNKQTAESVDIFQSIFSLPRTGDVDYATWYQISAIYVGVSKIAELRSEPVEEEEHYRYDKYLGIELPSYFYE</sequence>
<gene>
    <name evidence="2" type="ORF">FYJ33_04695</name>
</gene>
<dbReference type="SUPFAM" id="SSF47090">
    <property type="entry name" value="PGBD-like"/>
    <property type="match status" value="1"/>
</dbReference>
<dbReference type="InterPro" id="IPR036366">
    <property type="entry name" value="PGBDSf"/>
</dbReference>
<dbReference type="Proteomes" id="UP000460287">
    <property type="component" value="Unassembled WGS sequence"/>
</dbReference>